<evidence type="ECO:0000313" key="3">
    <source>
        <dbReference type="Proteomes" id="UP000217257"/>
    </source>
</evidence>
<dbReference type="Gene3D" id="1.20.140.160">
    <property type="match status" value="1"/>
</dbReference>
<dbReference type="EMBL" id="CP022098">
    <property type="protein sequence ID" value="ATB36565.1"/>
    <property type="molecule type" value="Genomic_DNA"/>
</dbReference>
<dbReference type="InterPro" id="IPR007630">
    <property type="entry name" value="RNA_pol_sigma70_r4"/>
</dbReference>
<organism evidence="2 3">
    <name type="scientific">Cystobacter fuscus</name>
    <dbReference type="NCBI Taxonomy" id="43"/>
    <lineage>
        <taxon>Bacteria</taxon>
        <taxon>Pseudomonadati</taxon>
        <taxon>Myxococcota</taxon>
        <taxon>Myxococcia</taxon>
        <taxon>Myxococcales</taxon>
        <taxon>Cystobacterineae</taxon>
        <taxon>Archangiaceae</taxon>
        <taxon>Cystobacter</taxon>
    </lineage>
</organism>
<dbReference type="InterPro" id="IPR013324">
    <property type="entry name" value="RNA_pol_sigma_r3/r4-like"/>
</dbReference>
<dbReference type="Pfam" id="PF04545">
    <property type="entry name" value="Sigma70_r4"/>
    <property type="match status" value="1"/>
</dbReference>
<feature type="domain" description="RNA polymerase sigma-70 region 4" evidence="1">
    <location>
        <begin position="158"/>
        <end position="203"/>
    </location>
</feature>
<dbReference type="Proteomes" id="UP000217257">
    <property type="component" value="Chromosome"/>
</dbReference>
<evidence type="ECO:0000259" key="1">
    <source>
        <dbReference type="Pfam" id="PF04545"/>
    </source>
</evidence>
<dbReference type="GO" id="GO:0006352">
    <property type="term" value="P:DNA-templated transcription initiation"/>
    <property type="evidence" value="ECO:0007669"/>
    <property type="project" value="InterPro"/>
</dbReference>
<evidence type="ECO:0000313" key="2">
    <source>
        <dbReference type="EMBL" id="ATB36565.1"/>
    </source>
</evidence>
<dbReference type="GO" id="GO:0003700">
    <property type="term" value="F:DNA-binding transcription factor activity"/>
    <property type="evidence" value="ECO:0007669"/>
    <property type="project" value="InterPro"/>
</dbReference>
<dbReference type="AlphaFoldDB" id="A0A250IXU7"/>
<keyword evidence="2" id="KW-0238">DNA-binding</keyword>
<reference evidence="2 3" key="1">
    <citation type="submission" date="2017-06" db="EMBL/GenBank/DDBJ databases">
        <title>Sequencing and comparative analysis of myxobacterial genomes.</title>
        <authorList>
            <person name="Rupp O."/>
            <person name="Goesmann A."/>
            <person name="Sogaard-Andersen L."/>
        </authorList>
    </citation>
    <scope>NUCLEOTIDE SEQUENCE [LARGE SCALE GENOMIC DNA]</scope>
    <source>
        <strain evidence="2 3">DSM 52655</strain>
    </source>
</reference>
<protein>
    <submittedName>
        <fullName evidence="2">Putative DNA-binding regulatory protein</fullName>
    </submittedName>
</protein>
<proteinExistence type="predicted"/>
<dbReference type="GO" id="GO:0003677">
    <property type="term" value="F:DNA binding"/>
    <property type="evidence" value="ECO:0007669"/>
    <property type="project" value="UniProtKB-KW"/>
</dbReference>
<accession>A0A250IXU7</accession>
<dbReference type="SUPFAM" id="SSF88659">
    <property type="entry name" value="Sigma3 and sigma4 domains of RNA polymerase sigma factors"/>
    <property type="match status" value="1"/>
</dbReference>
<sequence>MAFVSYMAERLTEGGDLEEVLSCVQVHDLLLAFACLSGDDAAQRELSHRLDVEVRAALRGMGAELDLVDEVKSVLGHRLLVGEGEAPKLAAYTGLGPLSAWLRVAALRTGLSLRRGTRREVLTEDRVLLQAMDPALDPESRLLRERHAELLRSALREAMAALSSRERNLLRMYYAEGIKLEKLGVMHRVNASTISRWIARAREEVLERTRGALSAHLKMTSSQVESMLGLALSLDMSLESLLRSRAGETSPNLKK</sequence>
<dbReference type="InterPro" id="IPR011745">
    <property type="entry name" value="RNA_pol_sigma70_MYXXA"/>
</dbReference>
<gene>
    <name evidence="2" type="ORF">CYFUS_001980</name>
</gene>
<dbReference type="KEGG" id="cfus:CYFUS_001980"/>
<name>A0A250IXU7_9BACT</name>
<dbReference type="RefSeq" id="WP_157758368.1">
    <property type="nucleotide sequence ID" value="NZ_CP022098.1"/>
</dbReference>
<dbReference type="NCBIfam" id="TIGR03001">
    <property type="entry name" value="Sig-70_gmx1"/>
    <property type="match status" value="1"/>
</dbReference>